<reference evidence="1 2" key="1">
    <citation type="journal article" date="2016" name="Nat. Commun.">
        <title>Thousands of microbial genomes shed light on interconnected biogeochemical processes in an aquifer system.</title>
        <authorList>
            <person name="Anantharaman K."/>
            <person name="Brown C.T."/>
            <person name="Hug L.A."/>
            <person name="Sharon I."/>
            <person name="Castelle C.J."/>
            <person name="Probst A.J."/>
            <person name="Thomas B.C."/>
            <person name="Singh A."/>
            <person name="Wilkins M.J."/>
            <person name="Karaoz U."/>
            <person name="Brodie E.L."/>
            <person name="Williams K.H."/>
            <person name="Hubbard S.S."/>
            <person name="Banfield J.F."/>
        </authorList>
    </citation>
    <scope>NUCLEOTIDE SEQUENCE [LARGE SCALE GENOMIC DNA]</scope>
</reference>
<accession>A0A1F6A4Q5</accession>
<comment type="caution">
    <text evidence="1">The sequence shown here is derived from an EMBL/GenBank/DDBJ whole genome shotgun (WGS) entry which is preliminary data.</text>
</comment>
<proteinExistence type="predicted"/>
<evidence type="ECO:0000313" key="1">
    <source>
        <dbReference type="EMBL" id="OGG19643.1"/>
    </source>
</evidence>
<sequence>MFNVEGALLTNESTLEDFDSGFGILGHKLVPLSKVPNGKRKHYAKQIPKFTNEESYSVWYPPLSSKELGTIAGARRKYLVGLVEGTYKVSLKNYPKGEPLYIWKVAEFIRRVN</sequence>
<dbReference type="EMBL" id="MFJK01000005">
    <property type="protein sequence ID" value="OGG19643.1"/>
    <property type="molecule type" value="Genomic_DNA"/>
</dbReference>
<gene>
    <name evidence="1" type="ORF">A2721_00820</name>
</gene>
<evidence type="ECO:0000313" key="2">
    <source>
        <dbReference type="Proteomes" id="UP000177871"/>
    </source>
</evidence>
<organism evidence="1 2">
    <name type="scientific">Candidatus Gottesmanbacteria bacterium RIFCSPHIGHO2_01_FULL_47_48</name>
    <dbReference type="NCBI Taxonomy" id="1798381"/>
    <lineage>
        <taxon>Bacteria</taxon>
        <taxon>Candidatus Gottesmaniibacteriota</taxon>
    </lineage>
</organism>
<dbReference type="Proteomes" id="UP000177871">
    <property type="component" value="Unassembled WGS sequence"/>
</dbReference>
<protein>
    <submittedName>
        <fullName evidence="1">Uncharacterized protein</fullName>
    </submittedName>
</protein>
<dbReference type="AlphaFoldDB" id="A0A1F6A4Q5"/>
<name>A0A1F6A4Q5_9BACT</name>